<comment type="similarity">
    <text evidence="2">Belongs to the syntaxin family.</text>
</comment>
<evidence type="ECO:0000256" key="9">
    <source>
        <dbReference type="ARBA" id="ARBA00023136"/>
    </source>
</evidence>
<reference evidence="12 13" key="1">
    <citation type="submission" date="2015-09" db="EMBL/GenBank/DDBJ databases">
        <title>Trachymyrmex cornetzi WGS genome.</title>
        <authorList>
            <person name="Nygaard S."/>
            <person name="Hu H."/>
            <person name="Boomsma J."/>
            <person name="Zhang G."/>
        </authorList>
    </citation>
    <scope>NUCLEOTIDE SEQUENCE [LARGE SCALE GENOMIC DNA]</scope>
    <source>
        <strain evidence="12">Tcor2-1</strain>
        <tissue evidence="12">Whole body</tissue>
    </source>
</reference>
<protein>
    <submittedName>
        <fullName evidence="12">Syntaxin-16</fullName>
    </submittedName>
</protein>
<comment type="subcellular location">
    <subcellularLocation>
        <location evidence="1">Golgi apparatus membrane</location>
        <topology evidence="1">Single-pass type IV membrane protein</topology>
    </subcellularLocation>
</comment>
<evidence type="ECO:0000256" key="5">
    <source>
        <dbReference type="ARBA" id="ARBA00022927"/>
    </source>
</evidence>
<dbReference type="GO" id="GO:0005484">
    <property type="term" value="F:SNAP receptor activity"/>
    <property type="evidence" value="ECO:0007669"/>
    <property type="project" value="TreeGrafter"/>
</dbReference>
<dbReference type="Proteomes" id="UP000078492">
    <property type="component" value="Unassembled WGS sequence"/>
</dbReference>
<dbReference type="PANTHER" id="PTHR19957">
    <property type="entry name" value="SYNTAXIN"/>
    <property type="match status" value="1"/>
</dbReference>
<dbReference type="SMART" id="SM00397">
    <property type="entry name" value="t_SNARE"/>
    <property type="match status" value="1"/>
</dbReference>
<evidence type="ECO:0000256" key="4">
    <source>
        <dbReference type="ARBA" id="ARBA00022692"/>
    </source>
</evidence>
<keyword evidence="9 10" id="KW-0472">Membrane</keyword>
<accession>A0A151JSR6</accession>
<dbReference type="InterPro" id="IPR010989">
    <property type="entry name" value="SNARE"/>
</dbReference>
<dbReference type="GO" id="GO:0048278">
    <property type="term" value="P:vesicle docking"/>
    <property type="evidence" value="ECO:0007669"/>
    <property type="project" value="TreeGrafter"/>
</dbReference>
<evidence type="ECO:0000259" key="11">
    <source>
        <dbReference type="PROSITE" id="PS50192"/>
    </source>
</evidence>
<dbReference type="GO" id="GO:0000139">
    <property type="term" value="C:Golgi membrane"/>
    <property type="evidence" value="ECO:0007669"/>
    <property type="project" value="UniProtKB-SubCell"/>
</dbReference>
<keyword evidence="3" id="KW-0813">Transport</keyword>
<dbReference type="SUPFAM" id="SSF47661">
    <property type="entry name" value="t-snare proteins"/>
    <property type="match status" value="1"/>
</dbReference>
<evidence type="ECO:0000256" key="10">
    <source>
        <dbReference type="SAM" id="Phobius"/>
    </source>
</evidence>
<evidence type="ECO:0000313" key="12">
    <source>
        <dbReference type="EMBL" id="KYN30191.1"/>
    </source>
</evidence>
<keyword evidence="4 10" id="KW-0812">Transmembrane</keyword>
<dbReference type="Gene3D" id="1.20.58.70">
    <property type="match status" value="1"/>
</dbReference>
<dbReference type="GO" id="GO:0000149">
    <property type="term" value="F:SNARE binding"/>
    <property type="evidence" value="ECO:0007669"/>
    <property type="project" value="TreeGrafter"/>
</dbReference>
<dbReference type="CDD" id="cd15845">
    <property type="entry name" value="SNARE_syntaxin16"/>
    <property type="match status" value="1"/>
</dbReference>
<evidence type="ECO:0000256" key="6">
    <source>
        <dbReference type="ARBA" id="ARBA00022989"/>
    </source>
</evidence>
<keyword evidence="5" id="KW-0653">Protein transport</keyword>
<name>A0A151JSR6_9HYME</name>
<evidence type="ECO:0000313" key="13">
    <source>
        <dbReference type="Proteomes" id="UP000078492"/>
    </source>
</evidence>
<dbReference type="AlphaFoldDB" id="A0A151JSR6"/>
<keyword evidence="8" id="KW-0175">Coiled coil</keyword>
<sequence length="393" mass="45291">MATRNLTEPFVLMRNNALQSRHIYAEQNLTDSVALVESDSGASDNVELKGVDSDAPPTWADALEETQYILSRLRVKIDSLVELHSKQLTRPTLDDTSQEERQMEQLTREIGRAFSNGYRQVQTIKSAGRHETKPAERRLANSAVMALSTALQELGLRYRSAQTHYLTHPLLKCQHFVNITSLNDYNSYYYIFPKKKKKKKKRAIEIQNPDNLNKDNGCVNIWKKVKSREERNNQFFAEDQSLLNNIATDSWVTELNEAAGDYWPKNEQRQDSVLLQLEEPEDRMKLAMEREEQIGSIVQSIADLKHIFKHDKVLNKNLDFCCVQDLAVMVQDQGTILDRIDYNIEQTQVQVQEGYKQLKKADSYQKANKKLYCIVILAAAIILLSFLFVIFKT</sequence>
<evidence type="ECO:0000256" key="1">
    <source>
        <dbReference type="ARBA" id="ARBA00004409"/>
    </source>
</evidence>
<keyword evidence="13" id="KW-1185">Reference proteome</keyword>
<feature type="domain" description="T-SNARE coiled-coil homology" evidence="11">
    <location>
        <begin position="325"/>
        <end position="361"/>
    </location>
</feature>
<dbReference type="EMBL" id="KQ978543">
    <property type="protein sequence ID" value="KYN30191.1"/>
    <property type="molecule type" value="Genomic_DNA"/>
</dbReference>
<dbReference type="Pfam" id="PF05739">
    <property type="entry name" value="SNARE"/>
    <property type="match status" value="1"/>
</dbReference>
<organism evidence="12 13">
    <name type="scientific">Trachymyrmex cornetzi</name>
    <dbReference type="NCBI Taxonomy" id="471704"/>
    <lineage>
        <taxon>Eukaryota</taxon>
        <taxon>Metazoa</taxon>
        <taxon>Ecdysozoa</taxon>
        <taxon>Arthropoda</taxon>
        <taxon>Hexapoda</taxon>
        <taxon>Insecta</taxon>
        <taxon>Pterygota</taxon>
        <taxon>Neoptera</taxon>
        <taxon>Endopterygota</taxon>
        <taxon>Hymenoptera</taxon>
        <taxon>Apocrita</taxon>
        <taxon>Aculeata</taxon>
        <taxon>Formicoidea</taxon>
        <taxon>Formicidae</taxon>
        <taxon>Myrmicinae</taxon>
        <taxon>Trachymyrmex</taxon>
    </lineage>
</organism>
<dbReference type="Gene3D" id="1.20.5.110">
    <property type="match status" value="1"/>
</dbReference>
<evidence type="ECO:0000256" key="8">
    <source>
        <dbReference type="ARBA" id="ARBA00023054"/>
    </source>
</evidence>
<dbReference type="GO" id="GO:0006886">
    <property type="term" value="P:intracellular protein transport"/>
    <property type="evidence" value="ECO:0007669"/>
    <property type="project" value="TreeGrafter"/>
</dbReference>
<keyword evidence="6 10" id="KW-1133">Transmembrane helix</keyword>
<dbReference type="STRING" id="471704.A0A151JSR6"/>
<evidence type="ECO:0000256" key="3">
    <source>
        <dbReference type="ARBA" id="ARBA00022448"/>
    </source>
</evidence>
<feature type="transmembrane region" description="Helical" evidence="10">
    <location>
        <begin position="371"/>
        <end position="391"/>
    </location>
</feature>
<proteinExistence type="inferred from homology"/>
<dbReference type="PROSITE" id="PS50192">
    <property type="entry name" value="T_SNARE"/>
    <property type="match status" value="1"/>
</dbReference>
<keyword evidence="7" id="KW-0333">Golgi apparatus</keyword>
<evidence type="ECO:0000256" key="7">
    <source>
        <dbReference type="ARBA" id="ARBA00023034"/>
    </source>
</evidence>
<dbReference type="InterPro" id="IPR045242">
    <property type="entry name" value="Syntaxin"/>
</dbReference>
<dbReference type="InterPro" id="IPR000727">
    <property type="entry name" value="T_SNARE_dom"/>
</dbReference>
<dbReference type="PANTHER" id="PTHR19957:SF83">
    <property type="entry name" value="SYNTAXIN-16"/>
    <property type="match status" value="1"/>
</dbReference>
<dbReference type="GO" id="GO:0006906">
    <property type="term" value="P:vesicle fusion"/>
    <property type="evidence" value="ECO:0007669"/>
    <property type="project" value="TreeGrafter"/>
</dbReference>
<evidence type="ECO:0000256" key="2">
    <source>
        <dbReference type="ARBA" id="ARBA00009063"/>
    </source>
</evidence>
<dbReference type="GO" id="GO:0031201">
    <property type="term" value="C:SNARE complex"/>
    <property type="evidence" value="ECO:0007669"/>
    <property type="project" value="TreeGrafter"/>
</dbReference>
<gene>
    <name evidence="12" type="ORF">ALC57_00328</name>
</gene>